<protein>
    <recommendedName>
        <fullName evidence="7">UDP-glycosyltransferases domain-containing protein</fullName>
    </recommendedName>
</protein>
<evidence type="ECO:0000313" key="5">
    <source>
        <dbReference type="EMBL" id="KAL3830161.1"/>
    </source>
</evidence>
<sequence length="326" mass="36292">MVLSLTLHLPNLIDPRSYDLPEPVKLPGCVPVRGSDLPDSLQGRTNQEAYKGGMQMCKKYLSADGILVNDFLDLEPDIYKAFEEDGKLPPIYPVGPLVRSGSSKDNECLKWLDEQPDGTVLYVSFGSGGTLSSEQLKELALGLEMSEQRFLWVVKSPHDEARNATYFTIDEKEEMDRFEFLSTDFMNRTKGKGFLLAQWAPQIEILAHRAVGGFVTHCGWNSVLESIVHGVPIIAWPLFAEQRMNAVLLRDDLKVALRVRENEDGIVDSEQIAKLAKSLIKGKEEKGIEIRNRIVSLKGAAAQALTKDGYSTKSLAKVIGKWISVE</sequence>
<organism evidence="5 6">
    <name type="scientific">Penstemon smallii</name>
    <dbReference type="NCBI Taxonomy" id="265156"/>
    <lineage>
        <taxon>Eukaryota</taxon>
        <taxon>Viridiplantae</taxon>
        <taxon>Streptophyta</taxon>
        <taxon>Embryophyta</taxon>
        <taxon>Tracheophyta</taxon>
        <taxon>Spermatophyta</taxon>
        <taxon>Magnoliopsida</taxon>
        <taxon>eudicotyledons</taxon>
        <taxon>Gunneridae</taxon>
        <taxon>Pentapetalae</taxon>
        <taxon>asterids</taxon>
        <taxon>lamiids</taxon>
        <taxon>Lamiales</taxon>
        <taxon>Plantaginaceae</taxon>
        <taxon>Cheloneae</taxon>
        <taxon>Penstemon</taxon>
    </lineage>
</organism>
<keyword evidence="6" id="KW-1185">Reference proteome</keyword>
<proteinExistence type="inferred from homology"/>
<dbReference type="Gene3D" id="3.40.50.2000">
    <property type="entry name" value="Glycogen Phosphorylase B"/>
    <property type="match status" value="2"/>
</dbReference>
<evidence type="ECO:0000256" key="3">
    <source>
        <dbReference type="ARBA" id="ARBA00022679"/>
    </source>
</evidence>
<accession>A0ABD3T0H4</accession>
<dbReference type="PANTHER" id="PTHR48045">
    <property type="entry name" value="UDP-GLYCOSYLTRANSFERASE 72B1"/>
    <property type="match status" value="1"/>
</dbReference>
<gene>
    <name evidence="5" type="ORF">ACJIZ3_018963</name>
</gene>
<evidence type="ECO:0000313" key="6">
    <source>
        <dbReference type="Proteomes" id="UP001634393"/>
    </source>
</evidence>
<evidence type="ECO:0000256" key="4">
    <source>
        <dbReference type="RuleBase" id="RU003718"/>
    </source>
</evidence>
<dbReference type="EMBL" id="JBJXBP010000005">
    <property type="protein sequence ID" value="KAL3830161.1"/>
    <property type="molecule type" value="Genomic_DNA"/>
</dbReference>
<keyword evidence="2 4" id="KW-0328">Glycosyltransferase</keyword>
<dbReference type="PROSITE" id="PS00375">
    <property type="entry name" value="UDPGT"/>
    <property type="match status" value="1"/>
</dbReference>
<dbReference type="AlphaFoldDB" id="A0ABD3T0H4"/>
<dbReference type="CDD" id="cd03784">
    <property type="entry name" value="GT1_Gtf-like"/>
    <property type="match status" value="1"/>
</dbReference>
<evidence type="ECO:0008006" key="7">
    <source>
        <dbReference type="Google" id="ProtNLM"/>
    </source>
</evidence>
<dbReference type="GO" id="GO:0016757">
    <property type="term" value="F:glycosyltransferase activity"/>
    <property type="evidence" value="ECO:0007669"/>
    <property type="project" value="UniProtKB-KW"/>
</dbReference>
<evidence type="ECO:0000256" key="2">
    <source>
        <dbReference type="ARBA" id="ARBA00022676"/>
    </source>
</evidence>
<dbReference type="Proteomes" id="UP001634393">
    <property type="component" value="Unassembled WGS sequence"/>
</dbReference>
<dbReference type="Pfam" id="PF00201">
    <property type="entry name" value="UDPGT"/>
    <property type="match status" value="1"/>
</dbReference>
<reference evidence="5 6" key="1">
    <citation type="submission" date="2024-12" db="EMBL/GenBank/DDBJ databases">
        <title>The unique morphological basis and parallel evolutionary history of personate flowers in Penstemon.</title>
        <authorList>
            <person name="Depatie T.H."/>
            <person name="Wessinger C.A."/>
        </authorList>
    </citation>
    <scope>NUCLEOTIDE SEQUENCE [LARGE SCALE GENOMIC DNA]</scope>
    <source>
        <strain evidence="5">WTNN_2</strain>
        <tissue evidence="5">Leaf</tissue>
    </source>
</reference>
<dbReference type="FunFam" id="3.40.50.2000:FF:000051">
    <property type="entry name" value="Glycosyltransferase"/>
    <property type="match status" value="1"/>
</dbReference>
<comment type="similarity">
    <text evidence="1 4">Belongs to the UDP-glycosyltransferase family.</text>
</comment>
<dbReference type="InterPro" id="IPR035595">
    <property type="entry name" value="UDP_glycos_trans_CS"/>
</dbReference>
<name>A0ABD3T0H4_9LAMI</name>
<comment type="caution">
    <text evidence="5">The sequence shown here is derived from an EMBL/GenBank/DDBJ whole genome shotgun (WGS) entry which is preliminary data.</text>
</comment>
<evidence type="ECO:0000256" key="1">
    <source>
        <dbReference type="ARBA" id="ARBA00009995"/>
    </source>
</evidence>
<dbReference type="InterPro" id="IPR002213">
    <property type="entry name" value="UDP_glucos_trans"/>
</dbReference>
<dbReference type="PANTHER" id="PTHR48045:SF12">
    <property type="entry name" value="GLYCOSYLTRANSFERASE"/>
    <property type="match status" value="1"/>
</dbReference>
<keyword evidence="3 4" id="KW-0808">Transferase</keyword>
<dbReference type="SUPFAM" id="SSF53756">
    <property type="entry name" value="UDP-Glycosyltransferase/glycogen phosphorylase"/>
    <property type="match status" value="1"/>
</dbReference>